<comment type="caution">
    <text evidence="1">The sequence shown here is derived from an EMBL/GenBank/DDBJ whole genome shotgun (WGS) entry which is preliminary data.</text>
</comment>
<keyword evidence="2" id="KW-1185">Reference proteome</keyword>
<gene>
    <name evidence="1" type="ORF">FGG12_18890</name>
</gene>
<name>A0ABY3EKH5_9BURK</name>
<reference evidence="1 2" key="1">
    <citation type="submission" date="2019-05" db="EMBL/GenBank/DDBJ databases">
        <title>Whole genome sequence analysis of Cupriavidus campinensis S14E4C strain.</title>
        <authorList>
            <person name="Abbaszade G."/>
            <person name="Szabo A."/>
            <person name="Toumi M."/>
            <person name="Toth E."/>
        </authorList>
    </citation>
    <scope>NUCLEOTIDE SEQUENCE [LARGE SCALE GENOMIC DNA]</scope>
    <source>
        <strain evidence="1 2">S14E4C</strain>
    </source>
</reference>
<accession>A0ABY3EKH5</accession>
<dbReference type="RefSeq" id="WP_144200035.1">
    <property type="nucleotide sequence ID" value="NZ_VCIZ01000011.1"/>
</dbReference>
<dbReference type="Proteomes" id="UP000318943">
    <property type="component" value="Unassembled WGS sequence"/>
</dbReference>
<dbReference type="EMBL" id="VCIZ01000011">
    <property type="protein sequence ID" value="TSP11292.1"/>
    <property type="molecule type" value="Genomic_DNA"/>
</dbReference>
<proteinExistence type="predicted"/>
<organism evidence="1 2">
    <name type="scientific">Cupriavidus campinensis</name>
    <dbReference type="NCBI Taxonomy" id="151783"/>
    <lineage>
        <taxon>Bacteria</taxon>
        <taxon>Pseudomonadati</taxon>
        <taxon>Pseudomonadota</taxon>
        <taxon>Betaproteobacteria</taxon>
        <taxon>Burkholderiales</taxon>
        <taxon>Burkholderiaceae</taxon>
        <taxon>Cupriavidus</taxon>
    </lineage>
</organism>
<evidence type="ECO:0008006" key="3">
    <source>
        <dbReference type="Google" id="ProtNLM"/>
    </source>
</evidence>
<evidence type="ECO:0000313" key="2">
    <source>
        <dbReference type="Proteomes" id="UP000318943"/>
    </source>
</evidence>
<sequence length="212" mass="24263">MALREQASRRAHIVTMRELRMYVYEVFKNLKLVEDSVESLDDWVHPTTGLKLENAVYLDGSALARRGYGTHEFVGSAIYSYDLRLEYSLALGCQGRDWHDVLAKMIGYDRTKPEVYPDDSAFVELLDPYYSGATFGPSVSRKLLEDFDNWQERASKVMEAVSIRSEPTDLFAEPPAPELVYDDAFTLAFWWLRNCFAHAAENGIVRLYKTPG</sequence>
<protein>
    <recommendedName>
        <fullName evidence="3">DUF1877 family protein</fullName>
    </recommendedName>
</protein>
<evidence type="ECO:0000313" key="1">
    <source>
        <dbReference type="EMBL" id="TSP11292.1"/>
    </source>
</evidence>